<dbReference type="OrthoDB" id="3818700at2"/>
<accession>A0A545SZ59</accession>
<dbReference type="Proteomes" id="UP000315252">
    <property type="component" value="Unassembled WGS sequence"/>
</dbReference>
<organism evidence="1 2">
    <name type="scientific">Denitrobaculum tricleocarpae</name>
    <dbReference type="NCBI Taxonomy" id="2591009"/>
    <lineage>
        <taxon>Bacteria</taxon>
        <taxon>Pseudomonadati</taxon>
        <taxon>Pseudomonadota</taxon>
        <taxon>Alphaproteobacteria</taxon>
        <taxon>Rhodospirillales</taxon>
        <taxon>Rhodospirillaceae</taxon>
        <taxon>Denitrobaculum</taxon>
    </lineage>
</organism>
<keyword evidence="2" id="KW-1185">Reference proteome</keyword>
<dbReference type="EMBL" id="VHSH01000018">
    <property type="protein sequence ID" value="TQV70255.1"/>
    <property type="molecule type" value="Genomic_DNA"/>
</dbReference>
<reference evidence="1 2" key="1">
    <citation type="submission" date="2019-06" db="EMBL/GenBank/DDBJ databases">
        <title>Whole genome sequence for Rhodospirillaceae sp. R148.</title>
        <authorList>
            <person name="Wang G."/>
        </authorList>
    </citation>
    <scope>NUCLEOTIDE SEQUENCE [LARGE SCALE GENOMIC DNA]</scope>
    <source>
        <strain evidence="1 2">R148</strain>
    </source>
</reference>
<evidence type="ECO:0000313" key="2">
    <source>
        <dbReference type="Proteomes" id="UP000315252"/>
    </source>
</evidence>
<dbReference type="RefSeq" id="WP_142899806.1">
    <property type="nucleotide sequence ID" value="NZ_ML660069.1"/>
</dbReference>
<proteinExistence type="predicted"/>
<name>A0A545SZ59_9PROT</name>
<evidence type="ECO:0000313" key="1">
    <source>
        <dbReference type="EMBL" id="TQV70255.1"/>
    </source>
</evidence>
<protein>
    <recommendedName>
        <fullName evidence="3">HsdR</fullName>
    </recommendedName>
</protein>
<comment type="caution">
    <text evidence="1">The sequence shown here is derived from an EMBL/GenBank/DDBJ whole genome shotgun (WGS) entry which is preliminary data.</text>
</comment>
<gene>
    <name evidence="1" type="ORF">FKG95_28165</name>
</gene>
<evidence type="ECO:0008006" key="3">
    <source>
        <dbReference type="Google" id="ProtNLM"/>
    </source>
</evidence>
<dbReference type="AlphaFoldDB" id="A0A545SZ59"/>
<sequence>MLQGQNFDSDLVFRSLVESGFEFLIKSLNEFEASPKFSTVHFAAALELFLKARLMKEHWSLLVERLDKANPDAFVQGQLKTITPNAVMERLNSICADPIPEAARKTFQEIAQHRNRMVHFVHGVAKPPELAQKEIDDVVAEQCKGWMHLHQLLVGGWAPHFVDFEVKIADVETMMQRHRGYLDAKFGSLAETIKKHLDAGQSVRSCHSCGYQALLVEPVSGAISAASCLVCWYTGSFVSVDCPGERCHQQIEFDSYVGPPTHCPSCGATIMEWISEGLDTGDPVTPDNYFDHTPINCPHCNGYHSVVEHHDGYVCTECFEYSEEVGTCGWCSEGQLGGVSEMSHYNGCAFCDGRAGWDRD</sequence>